<organism evidence="2 3">
    <name type="scientific">Paeniglutamicibacter kerguelensis</name>
    <dbReference type="NCBI Taxonomy" id="254788"/>
    <lineage>
        <taxon>Bacteria</taxon>
        <taxon>Bacillati</taxon>
        <taxon>Actinomycetota</taxon>
        <taxon>Actinomycetes</taxon>
        <taxon>Micrococcales</taxon>
        <taxon>Micrococcaceae</taxon>
        <taxon>Paeniglutamicibacter</taxon>
    </lineage>
</organism>
<accession>A0ABS4XFK0</accession>
<sequence>MSKAQQPTGNPGQTDPAANPAIAVWESVLRYAPSFLEIDRAVSRQPGFQCAVGVDGEMLGAFSGGYAHLGQHARLTNDHLFRVASHSKTFTATAAMLLCEDGVLSLEDRLGDLLPALADSDVSGVRVGELLSHSGGIIRDSEDADFWALGRPFPPETELLEIARSAKVLERNEHFKYTNIGYGLLGLVIEAASGQDYAEFVNQRILAPLELENTGVDLDGRARELAAGYGPLVLAGRDHALDARTEIEHIHTGALAAATGFYSTASDMVAYFASHLVGAAPSVISDESKRLMQRKVEDSGVAGRGYGLGLILQKVQDRDTFGHSGGYPGHITRSWVVPETGVVLSVLSNAVDGAATAWGEKLFALAALAEQKTPESYKGIGPDTLARFTGRFAALWGLQDVVELGGKLFLLEPGAAVDPKTAAPLEFVDECTLKSADPNGFGGYRESVRFEFDERGASALRGPGGLRFVRQEDFALPKVLGLAN</sequence>
<comment type="caution">
    <text evidence="2">The sequence shown here is derived from an EMBL/GenBank/DDBJ whole genome shotgun (WGS) entry which is preliminary data.</text>
</comment>
<evidence type="ECO:0000313" key="2">
    <source>
        <dbReference type="EMBL" id="MBP2387053.1"/>
    </source>
</evidence>
<dbReference type="SUPFAM" id="SSF56601">
    <property type="entry name" value="beta-lactamase/transpeptidase-like"/>
    <property type="match status" value="1"/>
</dbReference>
<dbReference type="Pfam" id="PF00144">
    <property type="entry name" value="Beta-lactamase"/>
    <property type="match status" value="1"/>
</dbReference>
<dbReference type="EMBL" id="JAGIOF010000001">
    <property type="protein sequence ID" value="MBP2387053.1"/>
    <property type="molecule type" value="Genomic_DNA"/>
</dbReference>
<protein>
    <submittedName>
        <fullName evidence="2">CubicO group peptidase (Beta-lactamase class C family)</fullName>
    </submittedName>
</protein>
<evidence type="ECO:0000313" key="3">
    <source>
        <dbReference type="Proteomes" id="UP001296993"/>
    </source>
</evidence>
<dbReference type="InterPro" id="IPR012338">
    <property type="entry name" value="Beta-lactam/transpept-like"/>
</dbReference>
<proteinExistence type="predicted"/>
<feature type="domain" description="Beta-lactamase-related" evidence="1">
    <location>
        <begin position="44"/>
        <end position="354"/>
    </location>
</feature>
<dbReference type="Proteomes" id="UP001296993">
    <property type="component" value="Unassembled WGS sequence"/>
</dbReference>
<dbReference type="InterPro" id="IPR001466">
    <property type="entry name" value="Beta-lactam-related"/>
</dbReference>
<dbReference type="PANTHER" id="PTHR46825">
    <property type="entry name" value="D-ALANYL-D-ALANINE-CARBOXYPEPTIDASE/ENDOPEPTIDASE AMPH"/>
    <property type="match status" value="1"/>
</dbReference>
<dbReference type="InterPro" id="IPR050491">
    <property type="entry name" value="AmpC-like"/>
</dbReference>
<evidence type="ECO:0000259" key="1">
    <source>
        <dbReference type="Pfam" id="PF00144"/>
    </source>
</evidence>
<dbReference type="Gene3D" id="3.40.710.10">
    <property type="entry name" value="DD-peptidase/beta-lactamase superfamily"/>
    <property type="match status" value="1"/>
</dbReference>
<dbReference type="PANTHER" id="PTHR46825:SF9">
    <property type="entry name" value="BETA-LACTAMASE-RELATED DOMAIN-CONTAINING PROTEIN"/>
    <property type="match status" value="1"/>
</dbReference>
<gene>
    <name evidence="2" type="ORF">JOF47_002564</name>
</gene>
<dbReference type="RefSeq" id="WP_209998865.1">
    <property type="nucleotide sequence ID" value="NZ_BAAAJY010000005.1"/>
</dbReference>
<keyword evidence="3" id="KW-1185">Reference proteome</keyword>
<reference evidence="2 3" key="1">
    <citation type="submission" date="2021-03" db="EMBL/GenBank/DDBJ databases">
        <title>Sequencing the genomes of 1000 actinobacteria strains.</title>
        <authorList>
            <person name="Klenk H.-P."/>
        </authorList>
    </citation>
    <scope>NUCLEOTIDE SEQUENCE [LARGE SCALE GENOMIC DNA]</scope>
    <source>
        <strain evidence="2 3">DSM 15797</strain>
    </source>
</reference>
<name>A0ABS4XFK0_9MICC</name>